<dbReference type="OrthoDB" id="1143568at2"/>
<dbReference type="InterPro" id="IPR029063">
    <property type="entry name" value="SAM-dependent_MTases_sf"/>
</dbReference>
<dbReference type="Proteomes" id="UP000075606">
    <property type="component" value="Unassembled WGS sequence"/>
</dbReference>
<dbReference type="EMBL" id="LRPC01000001">
    <property type="protein sequence ID" value="KYG78495.1"/>
    <property type="molecule type" value="Genomic_DNA"/>
</dbReference>
<name>A0A150XIK5_9BACT</name>
<protein>
    <submittedName>
        <fullName evidence="2">Methyltransferase</fullName>
    </submittedName>
</protein>
<dbReference type="GO" id="GO:0008168">
    <property type="term" value="F:methyltransferase activity"/>
    <property type="evidence" value="ECO:0007669"/>
    <property type="project" value="UniProtKB-KW"/>
</dbReference>
<gene>
    <name evidence="2" type="ORF">AWW68_00535</name>
</gene>
<evidence type="ECO:0000313" key="3">
    <source>
        <dbReference type="Proteomes" id="UP000075606"/>
    </source>
</evidence>
<evidence type="ECO:0000259" key="1">
    <source>
        <dbReference type="Pfam" id="PF13847"/>
    </source>
</evidence>
<dbReference type="SUPFAM" id="SSF53335">
    <property type="entry name" value="S-adenosyl-L-methionine-dependent methyltransferases"/>
    <property type="match status" value="1"/>
</dbReference>
<dbReference type="Pfam" id="PF13847">
    <property type="entry name" value="Methyltransf_31"/>
    <property type="match status" value="1"/>
</dbReference>
<reference evidence="2 3" key="1">
    <citation type="submission" date="2016-01" db="EMBL/GenBank/DDBJ databases">
        <title>Genome sequencing of Roseivirga spongicola UST030701-084.</title>
        <authorList>
            <person name="Selvaratnam C."/>
            <person name="Thevarajoo S."/>
            <person name="Goh K.M."/>
            <person name="Ee R."/>
            <person name="Chan K.-G."/>
            <person name="Chong C.S."/>
        </authorList>
    </citation>
    <scope>NUCLEOTIDE SEQUENCE [LARGE SCALE GENOMIC DNA]</scope>
    <source>
        <strain evidence="2 3">UST030701-084</strain>
    </source>
</reference>
<comment type="caution">
    <text evidence="2">The sequence shown here is derived from an EMBL/GenBank/DDBJ whole genome shotgun (WGS) entry which is preliminary data.</text>
</comment>
<dbReference type="GO" id="GO:0032259">
    <property type="term" value="P:methylation"/>
    <property type="evidence" value="ECO:0007669"/>
    <property type="project" value="UniProtKB-KW"/>
</dbReference>
<feature type="domain" description="Methyltransferase" evidence="1">
    <location>
        <begin position="58"/>
        <end position="166"/>
    </location>
</feature>
<dbReference type="CDD" id="cd02440">
    <property type="entry name" value="AdoMet_MTases"/>
    <property type="match status" value="1"/>
</dbReference>
<keyword evidence="3" id="KW-1185">Reference proteome</keyword>
<keyword evidence="2" id="KW-0808">Transferase</keyword>
<evidence type="ECO:0000313" key="2">
    <source>
        <dbReference type="EMBL" id="KYG78495.1"/>
    </source>
</evidence>
<keyword evidence="2" id="KW-0489">Methyltransferase</keyword>
<dbReference type="InterPro" id="IPR025714">
    <property type="entry name" value="Methyltranfer_dom"/>
</dbReference>
<organism evidence="2 3">
    <name type="scientific">Roseivirga spongicola</name>
    <dbReference type="NCBI Taxonomy" id="333140"/>
    <lineage>
        <taxon>Bacteria</taxon>
        <taxon>Pseudomonadati</taxon>
        <taxon>Bacteroidota</taxon>
        <taxon>Cytophagia</taxon>
        <taxon>Cytophagales</taxon>
        <taxon>Roseivirgaceae</taxon>
        <taxon>Roseivirga</taxon>
    </lineage>
</organism>
<accession>A0A150XIK5</accession>
<dbReference type="STRING" id="333140.AWW68_00535"/>
<dbReference type="Gene3D" id="3.40.50.150">
    <property type="entry name" value="Vaccinia Virus protein VP39"/>
    <property type="match status" value="1"/>
</dbReference>
<sequence length="227" mass="26199">MDVYSKALADFYAGKTEDGLWLNTSYGDPEEMPLWYFFRSYEEMPDLEKMALSVCEGRILDVGAGTGCHSLVLQHFDNEVTAIDTAAHAVSVMKESGLKNVLHQDFFELENQKFDTLLCLMNGLGFIGKLDRLESFLNKAEELLSEEGQVILDSSDISYLYENAQKPSDRYYGEVSFQYEYKGEKGEWFDWLYLDQNTLVDKADKLGWHTYILHQDNDQYLARLIKK</sequence>
<dbReference type="AlphaFoldDB" id="A0A150XIK5"/>
<proteinExistence type="predicted"/>